<evidence type="ECO:0000313" key="1">
    <source>
        <dbReference type="EMBL" id="RDK00788.1"/>
    </source>
</evidence>
<name>A0A370N5N7_9BURK</name>
<protein>
    <submittedName>
        <fullName evidence="1">Uncharacterized protein</fullName>
    </submittedName>
</protein>
<comment type="caution">
    <text evidence="1">The sequence shown here is derived from an EMBL/GenBank/DDBJ whole genome shotgun (WGS) entry which is preliminary data.</text>
</comment>
<dbReference type="AlphaFoldDB" id="A0A370N5N7"/>
<keyword evidence="2" id="KW-1185">Reference proteome</keyword>
<proteinExistence type="predicted"/>
<gene>
    <name evidence="1" type="ORF">DLM46_20780</name>
</gene>
<dbReference type="Proteomes" id="UP000254875">
    <property type="component" value="Unassembled WGS sequence"/>
</dbReference>
<reference evidence="2" key="1">
    <citation type="submission" date="2018-05" db="EMBL/GenBank/DDBJ databases">
        <authorList>
            <person name="Feng T."/>
        </authorList>
    </citation>
    <scope>NUCLEOTIDE SEQUENCE [LARGE SCALE GENOMIC DNA]</scope>
    <source>
        <strain evidence="2">S27</strain>
    </source>
</reference>
<accession>A0A370N5N7</accession>
<sequence length="150" mass="16799">MHLTHAVSQHSRPHGDVARARHATFRVGLRLWGFDEHEVSGWITGLPTLGGRLSWEITHDRDGDGAGLVIHLVRSSDVLAPFCWNCVGANRTIRRAQGGVAQHVALFSGDARRLPTPRYGLWAIARTRSEIDTLHEIARTLVFPRVMRTR</sequence>
<evidence type="ECO:0000313" key="2">
    <source>
        <dbReference type="Proteomes" id="UP000254875"/>
    </source>
</evidence>
<organism evidence="1 2">
    <name type="scientific">Paraburkholderia lacunae</name>
    <dbReference type="NCBI Taxonomy" id="2211104"/>
    <lineage>
        <taxon>Bacteria</taxon>
        <taxon>Pseudomonadati</taxon>
        <taxon>Pseudomonadota</taxon>
        <taxon>Betaproteobacteria</taxon>
        <taxon>Burkholderiales</taxon>
        <taxon>Burkholderiaceae</taxon>
        <taxon>Paraburkholderia</taxon>
    </lineage>
</organism>
<dbReference type="EMBL" id="QHKS01000013">
    <property type="protein sequence ID" value="RDK00788.1"/>
    <property type="molecule type" value="Genomic_DNA"/>
</dbReference>